<protein>
    <submittedName>
        <fullName evidence="3">Uncharacterized protein</fullName>
    </submittedName>
</protein>
<feature type="compositionally biased region" description="Polar residues" evidence="2">
    <location>
        <begin position="40"/>
        <end position="50"/>
    </location>
</feature>
<feature type="coiled-coil region" evidence="1">
    <location>
        <begin position="446"/>
        <end position="473"/>
    </location>
</feature>
<feature type="coiled-coil region" evidence="1">
    <location>
        <begin position="229"/>
        <end position="263"/>
    </location>
</feature>
<evidence type="ECO:0000313" key="3">
    <source>
        <dbReference type="EMBL" id="ESK87826.1"/>
    </source>
</evidence>
<evidence type="ECO:0000256" key="2">
    <source>
        <dbReference type="SAM" id="MobiDB-lite"/>
    </source>
</evidence>
<sequence length="1085" mass="122203">MTGNSQPQLLRIFPPSDRFSTPQRTVPKVEPSSPAGFSGEFQSLTSPNVHSNGQAKAAQVVESHITVQSHPYLPTPSEIHRTRSRAVSQTPSLSQEWELGDADDDLSNFVNRMKEAKLVKSQLAEERVLCANLRSQLASAQAINSELQKRISDLEAVHRSHLKSKDEELSKTRQLLDETQANQQSQQNIIAEKDQQLHHSAEQLALVQKKLQESDERITKVRDTAKKGIENLSGNYESMKAAFEQLKGRHDKSQQNVQRIRDEILDAKIAASDKFKEIEPYLDSTGRHFLKTAETRGLVQELQNDRNDAQQVIDMLRDKLHFLGAQVVEYKEKIEVLENARKEEGLNMTKSAGILESASEKVGEIADKLYKREKEDAELAAEGLKLEIFVTEANERIECLKKDLAAKEKEVESLVVENRKLKFDMDIKSTKLDDALQLNGVNVERLDTCQAQVRSQEKEIGALKERLDNSEKAGQVLQANVGKTESQVVELESELRSSKAVELATRTKLEHTLEKVKSAELEGAKMKKEYEEKIRQSQGKVDKLHKDCEDGEVELRHATSRLAVLQERFDSQSMMLKLAKEHGGDLQERLLLSEKANATKLEATEGKYKAVIAVTAEQKSVLQAQLDQLHTVFERLQSSEKAKAMELAVMAEQKSALQEELNKLRPNLVKLEATENKYKTEITAVMAEKAALKNQLEKLGLNLSTLETTASKHKTEIALLEQQKASIQTTLDQQTADLNRLKTQSIALSNSEAEKAVLAEQNLALRTSLDQLKQDYRKLESQNVLTEKIEELLVKQLDDINTQRAKAAERGLECASAQVKELKEELGNMKAMIKDSADAQAELARLQEREAIAEEALAKVSGLENEIERARQREVTLQERYKEGQLSDPEKELVDYIIRTNQAMNEYDMVEKENELRRRDNQNNALQAKIDNLESTLAKLLKKYNGQQGQSMVDLNIWMTSPLSSASDTQPQAGPALIVSTSTKPKPKLITWSSTTPPPNAQPRSFAELDEEDDDDDDDDEEERPLVTISRLGKRSRPSSPTPVPVKVEEREREPVRPTRKAKGTARKADHGKDSDQKPKTKKRR</sequence>
<reference evidence="3 4" key="1">
    <citation type="journal article" date="2014" name="BMC Genomics">
        <title>Genome and secretome analysis of the hemibiotrophic fungal pathogen, Moniliophthora roreri, which causes frosty pod rot disease of cacao: mechanisms of the biotrophic and necrotrophic phases.</title>
        <authorList>
            <person name="Meinhardt L.W."/>
            <person name="Costa G.G.L."/>
            <person name="Thomazella D.P.T."/>
            <person name="Teixeira P.J.P.L."/>
            <person name="Carazzolle M.F."/>
            <person name="Schuster S.C."/>
            <person name="Carlson J.E."/>
            <person name="Guiltinan M.J."/>
            <person name="Mieczkowski P."/>
            <person name="Farmer A."/>
            <person name="Ramaraj T."/>
            <person name="Crozier J."/>
            <person name="Davis R.E."/>
            <person name="Shao J."/>
            <person name="Melnick R.L."/>
            <person name="Pereira G.A.G."/>
            <person name="Bailey B.A."/>
        </authorList>
    </citation>
    <scope>NUCLEOTIDE SEQUENCE [LARGE SCALE GENOMIC DNA]</scope>
    <source>
        <strain evidence="3 4">MCA 2997</strain>
    </source>
</reference>
<dbReference type="HOGENOM" id="CLU_285461_0_0_1"/>
<dbReference type="AlphaFoldDB" id="V2X4X1"/>
<feature type="coiled-coil region" evidence="1">
    <location>
        <begin position="909"/>
        <end position="950"/>
    </location>
</feature>
<feature type="region of interest" description="Disordered" evidence="2">
    <location>
        <begin position="71"/>
        <end position="93"/>
    </location>
</feature>
<keyword evidence="1" id="KW-0175">Coiled coil</keyword>
<feature type="coiled-coil region" evidence="1">
    <location>
        <begin position="509"/>
        <end position="547"/>
    </location>
</feature>
<feature type="coiled-coil region" evidence="1">
    <location>
        <begin position="682"/>
        <end position="880"/>
    </location>
</feature>
<dbReference type="PANTHER" id="PTHR18937">
    <property type="entry name" value="STRUCTURAL MAINTENANCE OF CHROMOSOMES SMC FAMILY MEMBER"/>
    <property type="match status" value="1"/>
</dbReference>
<feature type="coiled-coil region" evidence="1">
    <location>
        <begin position="130"/>
        <end position="182"/>
    </location>
</feature>
<dbReference type="EMBL" id="AWSO01000732">
    <property type="protein sequence ID" value="ESK87826.1"/>
    <property type="molecule type" value="Genomic_DNA"/>
</dbReference>
<dbReference type="Proteomes" id="UP000017559">
    <property type="component" value="Unassembled WGS sequence"/>
</dbReference>
<feature type="compositionally biased region" description="Basic and acidic residues" evidence="2">
    <location>
        <begin position="1047"/>
        <end position="1057"/>
    </location>
</feature>
<evidence type="ECO:0000313" key="4">
    <source>
        <dbReference type="Proteomes" id="UP000017559"/>
    </source>
</evidence>
<evidence type="ECO:0000256" key="1">
    <source>
        <dbReference type="SAM" id="Coils"/>
    </source>
</evidence>
<dbReference type="KEGG" id="mrr:Moror_15319"/>
<feature type="coiled-coil region" evidence="1">
    <location>
        <begin position="390"/>
        <end position="417"/>
    </location>
</feature>
<accession>V2X4X1</accession>
<name>V2X4X1_MONRO</name>
<comment type="caution">
    <text evidence="3">The sequence shown here is derived from an EMBL/GenBank/DDBJ whole genome shotgun (WGS) entry which is preliminary data.</text>
</comment>
<keyword evidence="4" id="KW-1185">Reference proteome</keyword>
<feature type="compositionally biased region" description="Acidic residues" evidence="2">
    <location>
        <begin position="1008"/>
        <end position="1023"/>
    </location>
</feature>
<feature type="compositionally biased region" description="Basic and acidic residues" evidence="2">
    <location>
        <begin position="1067"/>
        <end position="1079"/>
    </location>
</feature>
<feature type="region of interest" description="Disordered" evidence="2">
    <location>
        <begin position="1"/>
        <end position="50"/>
    </location>
</feature>
<proteinExistence type="predicted"/>
<feature type="region of interest" description="Disordered" evidence="2">
    <location>
        <begin position="988"/>
        <end position="1085"/>
    </location>
</feature>
<dbReference type="OrthoDB" id="3246510at2759"/>
<organism evidence="3 4">
    <name type="scientific">Moniliophthora roreri (strain MCA 2997)</name>
    <name type="common">Cocoa frosty pod rot fungus</name>
    <name type="synonym">Crinipellis roreri</name>
    <dbReference type="NCBI Taxonomy" id="1381753"/>
    <lineage>
        <taxon>Eukaryota</taxon>
        <taxon>Fungi</taxon>
        <taxon>Dikarya</taxon>
        <taxon>Basidiomycota</taxon>
        <taxon>Agaricomycotina</taxon>
        <taxon>Agaricomycetes</taxon>
        <taxon>Agaricomycetidae</taxon>
        <taxon>Agaricales</taxon>
        <taxon>Marasmiineae</taxon>
        <taxon>Marasmiaceae</taxon>
        <taxon>Moniliophthora</taxon>
    </lineage>
</organism>
<gene>
    <name evidence="3" type="ORF">Moror_15319</name>
</gene>
<feature type="coiled-coil region" evidence="1">
    <location>
        <begin position="299"/>
        <end position="347"/>
    </location>
</feature>